<evidence type="ECO:0000313" key="3">
    <source>
        <dbReference type="Proteomes" id="UP000198406"/>
    </source>
</evidence>
<dbReference type="Proteomes" id="UP000198406">
    <property type="component" value="Unassembled WGS sequence"/>
</dbReference>
<dbReference type="Pfam" id="PF03109">
    <property type="entry name" value="ABC1"/>
    <property type="match status" value="1"/>
</dbReference>
<dbReference type="AlphaFoldDB" id="A0A1Z5J8Y7"/>
<organism evidence="2 3">
    <name type="scientific">Fistulifera solaris</name>
    <name type="common">Oleaginous diatom</name>
    <dbReference type="NCBI Taxonomy" id="1519565"/>
    <lineage>
        <taxon>Eukaryota</taxon>
        <taxon>Sar</taxon>
        <taxon>Stramenopiles</taxon>
        <taxon>Ochrophyta</taxon>
        <taxon>Bacillariophyta</taxon>
        <taxon>Bacillariophyceae</taxon>
        <taxon>Bacillariophycidae</taxon>
        <taxon>Naviculales</taxon>
        <taxon>Naviculaceae</taxon>
        <taxon>Fistulifera</taxon>
    </lineage>
</organism>
<name>A0A1Z5J8Y7_FISSO</name>
<protein>
    <recommendedName>
        <fullName evidence="1">ABC1 atypical kinase-like domain-containing protein</fullName>
    </recommendedName>
</protein>
<dbReference type="InterPro" id="IPR052402">
    <property type="entry name" value="ADCK_kinase"/>
</dbReference>
<dbReference type="EMBL" id="BDSP01000017">
    <property type="protein sequence ID" value="GAX10447.1"/>
    <property type="molecule type" value="Genomic_DNA"/>
</dbReference>
<gene>
    <name evidence="2" type="ORF">FisN_21Lh145</name>
</gene>
<evidence type="ECO:0000313" key="2">
    <source>
        <dbReference type="EMBL" id="GAX10447.1"/>
    </source>
</evidence>
<sequence length="438" mass="49477">MVTLRATEISLCLSPLLILTPTSMLISGLGFNFFSEMTWRYTLYAVQHLGPSSVKLCQWMATRRDLFPSHICDRLSVLHDKAFPHSWHHTVATLKEAFGDDYQENGLLIKEEDILGCGSAAQVYQAVLKQRDKRGNEVERPVAVKVLHPNLKRNVHRDIWLMEAVAGLMHSIPLERIRMLNLPRATQTFVDILRRQTDLGIEAQNLRQFRANFYEDDDHESRSEIIFPRPMDGWVHEKVLVEELAQNAHPIATSLTDDSLEGHKTRRQLGNVQVKRLEKEEQRTTFFGRGLQNKIVLLDAGIAFSLDPNDQRNLRDLFRAVVLNDGETAGRLMVERAKYERCSEMEGGIEAFAAEMQSIVEEFHNRRKGGGLTFGSVRIGSLLNRVLDVCRIYGVEIDPNMSAVVVSCLVVEGLVRSLDPNLNLIDAAIPFVIGIGGV</sequence>
<evidence type="ECO:0000259" key="1">
    <source>
        <dbReference type="Pfam" id="PF03109"/>
    </source>
</evidence>
<dbReference type="PANTHER" id="PTHR45890">
    <property type="entry name" value="AARF DOMAIN CONTAINING KINASE 2 (PREDICTED)"/>
    <property type="match status" value="1"/>
</dbReference>
<accession>A0A1Z5J8Y7</accession>
<dbReference type="PANTHER" id="PTHR45890:SF1">
    <property type="entry name" value="AARF DOMAIN CONTAINING KINASE 2"/>
    <property type="match status" value="1"/>
</dbReference>
<comment type="caution">
    <text evidence="2">The sequence shown here is derived from an EMBL/GenBank/DDBJ whole genome shotgun (WGS) entry which is preliminary data.</text>
</comment>
<feature type="domain" description="ABC1 atypical kinase-like" evidence="1">
    <location>
        <begin position="78"/>
        <end position="328"/>
    </location>
</feature>
<keyword evidence="3" id="KW-1185">Reference proteome</keyword>
<proteinExistence type="predicted"/>
<dbReference type="InterPro" id="IPR004147">
    <property type="entry name" value="ABC1_dom"/>
</dbReference>
<reference evidence="2 3" key="1">
    <citation type="journal article" date="2015" name="Plant Cell">
        <title>Oil accumulation by the oleaginous diatom Fistulifera solaris as revealed by the genome and transcriptome.</title>
        <authorList>
            <person name="Tanaka T."/>
            <person name="Maeda Y."/>
            <person name="Veluchamy A."/>
            <person name="Tanaka M."/>
            <person name="Abida H."/>
            <person name="Marechal E."/>
            <person name="Bowler C."/>
            <person name="Muto M."/>
            <person name="Sunaga Y."/>
            <person name="Tanaka M."/>
            <person name="Yoshino T."/>
            <person name="Taniguchi T."/>
            <person name="Fukuda Y."/>
            <person name="Nemoto M."/>
            <person name="Matsumoto M."/>
            <person name="Wong P.S."/>
            <person name="Aburatani S."/>
            <person name="Fujibuchi W."/>
        </authorList>
    </citation>
    <scope>NUCLEOTIDE SEQUENCE [LARGE SCALE GENOMIC DNA]</scope>
    <source>
        <strain evidence="2 3">JPCC DA0580</strain>
    </source>
</reference>
<dbReference type="InParanoid" id="A0A1Z5J8Y7"/>
<dbReference type="OrthoDB" id="427480at2759"/>